<dbReference type="STRING" id="394096.DB31_4987"/>
<accession>A0A085WQI2</accession>
<keyword evidence="3" id="KW-0732">Signal</keyword>
<evidence type="ECO:0000256" key="1">
    <source>
        <dbReference type="SAM" id="MobiDB-lite"/>
    </source>
</evidence>
<feature type="transmembrane region" description="Helical" evidence="2">
    <location>
        <begin position="226"/>
        <end position="245"/>
    </location>
</feature>
<organism evidence="4 5">
    <name type="scientific">Hyalangium minutum</name>
    <dbReference type="NCBI Taxonomy" id="394096"/>
    <lineage>
        <taxon>Bacteria</taxon>
        <taxon>Pseudomonadati</taxon>
        <taxon>Myxococcota</taxon>
        <taxon>Myxococcia</taxon>
        <taxon>Myxococcales</taxon>
        <taxon>Cystobacterineae</taxon>
        <taxon>Archangiaceae</taxon>
        <taxon>Hyalangium</taxon>
    </lineage>
</organism>
<keyword evidence="2" id="KW-0472">Membrane</keyword>
<evidence type="ECO:0000313" key="5">
    <source>
        <dbReference type="Proteomes" id="UP000028725"/>
    </source>
</evidence>
<keyword evidence="2" id="KW-1133">Transmembrane helix</keyword>
<evidence type="ECO:0000256" key="3">
    <source>
        <dbReference type="SAM" id="SignalP"/>
    </source>
</evidence>
<feature type="compositionally biased region" description="Basic and acidic residues" evidence="1">
    <location>
        <begin position="65"/>
        <end position="76"/>
    </location>
</feature>
<evidence type="ECO:0000256" key="2">
    <source>
        <dbReference type="SAM" id="Phobius"/>
    </source>
</evidence>
<feature type="transmembrane region" description="Helical" evidence="2">
    <location>
        <begin position="93"/>
        <end position="117"/>
    </location>
</feature>
<sequence>MPTARLAPLLFCLLLPLPGLAQNAAPLEQPVPNVTPPPLVPAPPESPADSPQAAPSDSLEPSPEDASRGEIIRRDWYAGTDPSPTAPRLLLELVGGSVGASVGIIPGGLLIFSAILCDDACNGGEDSRAILGLGLGLAGLAGGAALGITGAGSLLHGEGEYWPTAGGAAIGTLIGSLLALGLASSADELAVIPFIAGPVVGGMIGYELSHSRALARRQRDRALTPMVIPVATVTPHGGVLGGLAGRF</sequence>
<keyword evidence="2" id="KW-0812">Transmembrane</keyword>
<gene>
    <name evidence="4" type="ORF">DB31_4987</name>
</gene>
<dbReference type="OrthoDB" id="5385063at2"/>
<protein>
    <submittedName>
        <fullName evidence="4">Uncharacterized protein</fullName>
    </submittedName>
</protein>
<comment type="caution">
    <text evidence="4">The sequence shown here is derived from an EMBL/GenBank/DDBJ whole genome shotgun (WGS) entry which is preliminary data.</text>
</comment>
<feature type="region of interest" description="Disordered" evidence="1">
    <location>
        <begin position="27"/>
        <end position="79"/>
    </location>
</feature>
<keyword evidence="5" id="KW-1185">Reference proteome</keyword>
<dbReference type="Proteomes" id="UP000028725">
    <property type="component" value="Unassembled WGS sequence"/>
</dbReference>
<dbReference type="RefSeq" id="WP_044184370.1">
    <property type="nucleotide sequence ID" value="NZ_JMCB01000003.1"/>
</dbReference>
<reference evidence="4 5" key="1">
    <citation type="submission" date="2014-04" db="EMBL/GenBank/DDBJ databases">
        <title>Genome assembly of Hyalangium minutum DSM 14724.</title>
        <authorList>
            <person name="Sharma G."/>
            <person name="Subramanian S."/>
        </authorList>
    </citation>
    <scope>NUCLEOTIDE SEQUENCE [LARGE SCALE GENOMIC DNA]</scope>
    <source>
        <strain evidence="4 5">DSM 14724</strain>
    </source>
</reference>
<feature type="compositionally biased region" description="Pro residues" evidence="1">
    <location>
        <begin position="33"/>
        <end position="46"/>
    </location>
</feature>
<feature type="transmembrane region" description="Helical" evidence="2">
    <location>
        <begin position="161"/>
        <end position="182"/>
    </location>
</feature>
<dbReference type="AlphaFoldDB" id="A0A085WQI2"/>
<feature type="transmembrane region" description="Helical" evidence="2">
    <location>
        <begin position="129"/>
        <end position="155"/>
    </location>
</feature>
<feature type="transmembrane region" description="Helical" evidence="2">
    <location>
        <begin position="189"/>
        <end position="206"/>
    </location>
</feature>
<feature type="signal peptide" evidence="3">
    <location>
        <begin position="1"/>
        <end position="21"/>
    </location>
</feature>
<feature type="chain" id="PRO_5001799872" evidence="3">
    <location>
        <begin position="22"/>
        <end position="247"/>
    </location>
</feature>
<dbReference type="EMBL" id="JMCB01000003">
    <property type="protein sequence ID" value="KFE69945.1"/>
    <property type="molecule type" value="Genomic_DNA"/>
</dbReference>
<name>A0A085WQI2_9BACT</name>
<proteinExistence type="predicted"/>
<evidence type="ECO:0000313" key="4">
    <source>
        <dbReference type="EMBL" id="KFE69945.1"/>
    </source>
</evidence>